<dbReference type="Proteomes" id="UP000220922">
    <property type="component" value="Unassembled WGS sequence"/>
</dbReference>
<dbReference type="PANTHER" id="PTHR43434">
    <property type="entry name" value="PHOSPHOGLYCOLATE PHOSPHATASE"/>
    <property type="match status" value="1"/>
</dbReference>
<dbReference type="InterPro" id="IPR041492">
    <property type="entry name" value="HAD_2"/>
</dbReference>
<dbReference type="RefSeq" id="WP_097651170.1">
    <property type="nucleotide sequence ID" value="NZ_LYXE01000050.1"/>
</dbReference>
<evidence type="ECO:0008006" key="3">
    <source>
        <dbReference type="Google" id="ProtNLM"/>
    </source>
</evidence>
<name>A0A2H3KPK3_9CHLR</name>
<evidence type="ECO:0000313" key="2">
    <source>
        <dbReference type="Proteomes" id="UP000220922"/>
    </source>
</evidence>
<accession>A0A2H3KPK3</accession>
<dbReference type="Gene3D" id="3.40.50.1000">
    <property type="entry name" value="HAD superfamily/HAD-like"/>
    <property type="match status" value="1"/>
</dbReference>
<dbReference type="InterPro" id="IPR050155">
    <property type="entry name" value="HAD-like_hydrolase_sf"/>
</dbReference>
<keyword evidence="2" id="KW-1185">Reference proteome</keyword>
<dbReference type="EMBL" id="LYXE01000050">
    <property type="protein sequence ID" value="PDW00213.1"/>
    <property type="molecule type" value="Genomic_DNA"/>
</dbReference>
<dbReference type="InterPro" id="IPR036412">
    <property type="entry name" value="HAD-like_sf"/>
</dbReference>
<comment type="caution">
    <text evidence="1">The sequence shown here is derived from an EMBL/GenBank/DDBJ whole genome shotgun (WGS) entry which is preliminary data.</text>
</comment>
<dbReference type="SUPFAM" id="SSF56784">
    <property type="entry name" value="HAD-like"/>
    <property type="match status" value="1"/>
</dbReference>
<sequence length="222" mass="24510">MRQPRHPALLFDLDGTLTDPYEGITRTFRHTLNTLGKPLPDAETLRSWIGPPLRASLRAYLGDDTLAEEAVTIYRERYLSIGMYENQLYEGIPELLAELQASGIRLYVATSKFIVPAQGILDHFGLTRFFVAIIGSTPDDRIGTKAEVIGAVLDLLSPTERSASLMIGDTVYDIEGARAHSLPCIAVTYGYGTLDELTEANPHALVHSVADLRDLLCNKEDH</sequence>
<dbReference type="GO" id="GO:0005829">
    <property type="term" value="C:cytosol"/>
    <property type="evidence" value="ECO:0007669"/>
    <property type="project" value="TreeGrafter"/>
</dbReference>
<dbReference type="InterPro" id="IPR023198">
    <property type="entry name" value="PGP-like_dom2"/>
</dbReference>
<dbReference type="PANTHER" id="PTHR43434:SF20">
    <property type="entry name" value="5'-NUCLEOTIDASE"/>
    <property type="match status" value="1"/>
</dbReference>
<proteinExistence type="predicted"/>
<evidence type="ECO:0000313" key="1">
    <source>
        <dbReference type="EMBL" id="PDW00213.1"/>
    </source>
</evidence>
<dbReference type="OrthoDB" id="9792518at2"/>
<organism evidence="1 2">
    <name type="scientific">Candidatus Chloroploca asiatica</name>
    <dbReference type="NCBI Taxonomy" id="1506545"/>
    <lineage>
        <taxon>Bacteria</taxon>
        <taxon>Bacillati</taxon>
        <taxon>Chloroflexota</taxon>
        <taxon>Chloroflexia</taxon>
        <taxon>Chloroflexales</taxon>
        <taxon>Chloroflexineae</taxon>
        <taxon>Oscillochloridaceae</taxon>
        <taxon>Candidatus Chloroploca</taxon>
    </lineage>
</organism>
<dbReference type="Gene3D" id="1.10.150.240">
    <property type="entry name" value="Putative phosphatase, domain 2"/>
    <property type="match status" value="1"/>
</dbReference>
<reference evidence="1 2" key="1">
    <citation type="submission" date="2016-05" db="EMBL/GenBank/DDBJ databases">
        <authorList>
            <person name="Lavstsen T."/>
            <person name="Jespersen J.S."/>
        </authorList>
    </citation>
    <scope>NUCLEOTIDE SEQUENCE [LARGE SCALE GENOMIC DNA]</scope>
    <source>
        <strain evidence="1 2">B7-9</strain>
    </source>
</reference>
<gene>
    <name evidence="1" type="ORF">A9Q02_10345</name>
</gene>
<dbReference type="AlphaFoldDB" id="A0A2H3KPK3"/>
<dbReference type="SFLD" id="SFLDS00003">
    <property type="entry name" value="Haloacid_Dehalogenase"/>
    <property type="match status" value="1"/>
</dbReference>
<protein>
    <recommendedName>
        <fullName evidence="3">Haloacid dehalogenase</fullName>
    </recommendedName>
</protein>
<dbReference type="GO" id="GO:0004713">
    <property type="term" value="F:protein tyrosine kinase activity"/>
    <property type="evidence" value="ECO:0007669"/>
    <property type="project" value="TreeGrafter"/>
</dbReference>
<dbReference type="SFLD" id="SFLDG01135">
    <property type="entry name" value="C1.5.6:_HAD__Beta-PGM__Phospha"/>
    <property type="match status" value="1"/>
</dbReference>
<dbReference type="InterPro" id="IPR023214">
    <property type="entry name" value="HAD_sf"/>
</dbReference>
<dbReference type="Pfam" id="PF13419">
    <property type="entry name" value="HAD_2"/>
    <property type="match status" value="1"/>
</dbReference>
<dbReference type="SFLD" id="SFLDG01129">
    <property type="entry name" value="C1.5:_HAD__Beta-PGM__Phosphata"/>
    <property type="match status" value="1"/>
</dbReference>